<evidence type="ECO:0000313" key="2">
    <source>
        <dbReference type="Proteomes" id="UP000002785"/>
    </source>
</evidence>
<dbReference type="Proteomes" id="UP000002785">
    <property type="component" value="Chromosome"/>
</dbReference>
<gene>
    <name evidence="1" type="ORF">SSEG_10773</name>
</gene>
<keyword evidence="2" id="KW-1185">Reference proteome</keyword>
<dbReference type="EMBL" id="CM000951">
    <property type="protein sequence ID" value="EFH28538.1"/>
    <property type="molecule type" value="Genomic_DNA"/>
</dbReference>
<organism evidence="1 2">
    <name type="scientific">Streptomyces sviceus (strain ATCC 29083 / DSM 924 / JCM 4929 / NBRC 13980 / NCIMB 11184 / NRRL 5439 / UC 5370)</name>
    <dbReference type="NCBI Taxonomy" id="463191"/>
    <lineage>
        <taxon>Bacteria</taxon>
        <taxon>Bacillati</taxon>
        <taxon>Actinomycetota</taxon>
        <taxon>Actinomycetes</taxon>
        <taxon>Kitasatosporales</taxon>
        <taxon>Streptomycetaceae</taxon>
        <taxon>Streptomyces</taxon>
    </lineage>
</organism>
<evidence type="ECO:0000313" key="1">
    <source>
        <dbReference type="EMBL" id="EFH28538.1"/>
    </source>
</evidence>
<accession>D6XCR6</accession>
<sequence length="57" mass="6720">MKLEPEHRAFLAALLANLPCESLRRLRLLVRVDTVLRRHRDLVRRRHASASRPLRPS</sequence>
<name>D6XCR6_STRX2</name>
<dbReference type="AlphaFoldDB" id="D6XCR6"/>
<protein>
    <submittedName>
        <fullName evidence="1">Uncharacterized protein</fullName>
    </submittedName>
</protein>
<reference evidence="1" key="1">
    <citation type="submission" date="2009-10" db="EMBL/GenBank/DDBJ databases">
        <title>The genome sequence of Streptomyces sviceus strain ATCC 29083.</title>
        <authorList>
            <consortium name="The Broad Institute Genome Sequencing Platform"/>
            <consortium name="Broad Institute Microbial Sequencing Center"/>
            <person name="Fischbach M."/>
            <person name="Godfrey P."/>
            <person name="Ward D."/>
            <person name="Young S."/>
            <person name="Zeng Q."/>
            <person name="Koehrsen M."/>
            <person name="Alvarado L."/>
            <person name="Berlin A.M."/>
            <person name="Bochicchio J."/>
            <person name="Borenstein D."/>
            <person name="Chapman S.B."/>
            <person name="Chen Z."/>
            <person name="Engels R."/>
            <person name="Freedman E."/>
            <person name="Gellesch M."/>
            <person name="Goldberg J."/>
            <person name="Griggs A."/>
            <person name="Gujja S."/>
            <person name="Heilman E.R."/>
            <person name="Heiman D.I."/>
            <person name="Hepburn T.A."/>
            <person name="Howarth C."/>
            <person name="Jen D."/>
            <person name="Larson L."/>
            <person name="Lewis B."/>
            <person name="Mehta T."/>
            <person name="Park D."/>
            <person name="Pearson M."/>
            <person name="Richards J."/>
            <person name="Roberts A."/>
            <person name="Saif S."/>
            <person name="Shea T.D."/>
            <person name="Shenoy N."/>
            <person name="Sisk P."/>
            <person name="Stolte C."/>
            <person name="Sykes S.N."/>
            <person name="Thomson T."/>
            <person name="Walk T."/>
            <person name="White J."/>
            <person name="Yandava C."/>
            <person name="Straight P."/>
            <person name="Clardy J."/>
            <person name="Hung D."/>
            <person name="Kolter R."/>
            <person name="Mekalanos J."/>
            <person name="Walker S."/>
            <person name="Walsh C.T."/>
            <person name="Wieland-Brown L.C."/>
            <person name="Haas B."/>
            <person name="Nusbaum C."/>
            <person name="Birren B."/>
        </authorList>
    </citation>
    <scope>NUCLEOTIDE SEQUENCE [LARGE SCALE GENOMIC DNA]</scope>
    <source>
        <strain evidence="1">ATCC 29083</strain>
    </source>
</reference>
<dbReference type="eggNOG" id="COG2801">
    <property type="taxonomic scope" value="Bacteria"/>
</dbReference>
<dbReference type="HOGENOM" id="CLU_2994890_0_0_11"/>
<proteinExistence type="predicted"/>